<reference evidence="1 2" key="1">
    <citation type="journal article" date="2019" name="Sci. Rep.">
        <title>Nanopore sequencing improves the draft genome of the human pathogenic amoeba Naegleria fowleri.</title>
        <authorList>
            <person name="Liechti N."/>
            <person name="Schurch N."/>
            <person name="Bruggmann R."/>
            <person name="Wittwer M."/>
        </authorList>
    </citation>
    <scope>NUCLEOTIDE SEQUENCE [LARGE SCALE GENOMIC DNA]</scope>
    <source>
        <strain evidence="1 2">ATCC 30894</strain>
    </source>
</reference>
<dbReference type="VEuPathDB" id="AmoebaDB:NF0004980"/>
<keyword evidence="2" id="KW-1185">Reference proteome</keyword>
<dbReference type="EMBL" id="VFQX01000002">
    <property type="protein sequence ID" value="KAF0984443.1"/>
    <property type="molecule type" value="Genomic_DNA"/>
</dbReference>
<evidence type="ECO:0000313" key="2">
    <source>
        <dbReference type="Proteomes" id="UP000444721"/>
    </source>
</evidence>
<dbReference type="AlphaFoldDB" id="A0A6A5C1Z8"/>
<name>A0A6A5C1Z8_NAEFO</name>
<sequence length="534" mass="63504">MNLSLFDERSELLLANSDRDHHNDHHHGIRSVHLNSQNKQQVHRSKLQDLNQDMLSVILKFCSDTTDIESLKYSCKSLYWLISVRFDLLREDFQAEIIISWDNFHILLESIEHSCFKLIEDDNKSTLTDSNFLTYYDTVLQSQHVSLARFIENWKLKYPDIVDTKNWTVNACRLFKKFILHVIIANEEALNNAVVTINNKESGHCIYSGFIFSTPEENIDLKKGIVYENFKALYRFRGDNYLQQQFISNIIFYIIFRHRLVKLMEKTNISLKKIYSKNIIRKFKYLSRSDNTKARNAFYNFLCIQDNVLRRFKYNVLNGKTLLPKIEKFEKEGIQFLNMIAFEHMNMKEREHFFKIAIKHCYGSTLSISNEWRERYYNQVQHLKDVCYEEIICTHNEYGLHFEFLTLEFDRTICATRLNKLTIPLYPNSELSAIRFDQWSEFEALIPGVGTFDKCCTRCCSHPSLRYLNCTCFFCFWCCTCCCCYRHPKSDQFEWMSLLGLTHRWLPVLDFWNCVDVCLGKPIQDIYSNVETIE</sequence>
<comment type="caution">
    <text evidence="1">The sequence shown here is derived from an EMBL/GenBank/DDBJ whole genome shotgun (WGS) entry which is preliminary data.</text>
</comment>
<gene>
    <name evidence="1" type="ORF">FDP41_000342</name>
</gene>
<proteinExistence type="predicted"/>
<accession>A0A6A5C1Z8</accession>
<organism evidence="1 2">
    <name type="scientific">Naegleria fowleri</name>
    <name type="common">Brain eating amoeba</name>
    <dbReference type="NCBI Taxonomy" id="5763"/>
    <lineage>
        <taxon>Eukaryota</taxon>
        <taxon>Discoba</taxon>
        <taxon>Heterolobosea</taxon>
        <taxon>Tetramitia</taxon>
        <taxon>Eutetramitia</taxon>
        <taxon>Vahlkampfiidae</taxon>
        <taxon>Naegleria</taxon>
    </lineage>
</organism>
<dbReference type="RefSeq" id="XP_044569156.1">
    <property type="nucleotide sequence ID" value="XM_044706722.1"/>
</dbReference>
<dbReference type="GeneID" id="68107560"/>
<dbReference type="VEuPathDB" id="AmoebaDB:FDP41_000342"/>
<evidence type="ECO:0000313" key="1">
    <source>
        <dbReference type="EMBL" id="KAF0984443.1"/>
    </source>
</evidence>
<dbReference type="VEuPathDB" id="AmoebaDB:NfTy_000480"/>
<protein>
    <submittedName>
        <fullName evidence="1">Uncharacterized protein</fullName>
    </submittedName>
</protein>
<dbReference type="Proteomes" id="UP000444721">
    <property type="component" value="Unassembled WGS sequence"/>
</dbReference>
<dbReference type="OrthoDB" id="10367036at2759"/>